<dbReference type="PANTHER" id="PTHR34985">
    <property type="entry name" value="SLR0554 PROTEIN"/>
    <property type="match status" value="1"/>
</dbReference>
<dbReference type="PANTHER" id="PTHR34985:SF1">
    <property type="entry name" value="SLR0554 PROTEIN"/>
    <property type="match status" value="1"/>
</dbReference>
<sequence length="430" mass="49911">MPAKFQLTKDNSIKVNSSYNVLLALKHDHQLNTSLRYNEFNEDSEIVKPINLGGTKYEVGELPSDFESVLAVYFEQELDVVFTGVALRNGLDVFFSQKKYNPVKEYMEDCLKKWDGKSRINTLFSKYLGSEKTELIENISLIFLVAAVKKVYEPDFKFDYVLDLVGGQGIGKTSILQKLGGPWYTDSITDFQNKDNFELMIRSLIVNDDEMVASKKIGFAELKSFITKTNLRFRKAYARRAQEYPKKFVIARTTNEVAYLRDKTGERRFLPVMVGVEKQEQHPMEMTDELVKQIWGEAMTLYQGGYPTTFSKEEEAELEIYREQFMYIDEIENLLDEYLDMKVPSDWSMMNNAQKYTFTQKYLNSNDSIEGVALQDKIATRDILANVFDSDAKNQKLAKKINYLMTNKTDWISGKFYSNKKQTRGFIRKK</sequence>
<dbReference type="InterPro" id="IPR007936">
    <property type="entry name" value="VapE-like_dom"/>
</dbReference>
<proteinExistence type="predicted"/>
<dbReference type="AlphaFoldDB" id="A0AAF0W2Q2"/>
<accession>A0AAF0W2Q2</accession>
<dbReference type="EMBL" id="CP090823">
    <property type="protein sequence ID" value="WNS48351.1"/>
    <property type="molecule type" value="Genomic_DNA"/>
</dbReference>
<dbReference type="RefSeq" id="WP_082231514.1">
    <property type="nucleotide sequence ID" value="NZ_CP015906.2"/>
</dbReference>
<dbReference type="Pfam" id="PF05272">
    <property type="entry name" value="VapE-like_dom"/>
    <property type="match status" value="1"/>
</dbReference>
<evidence type="ECO:0000313" key="2">
    <source>
        <dbReference type="EMBL" id="WNS48351.1"/>
    </source>
</evidence>
<organism evidence="2 3">
    <name type="scientific">Lactococcus lactis subsp. lactis</name>
    <name type="common">Streptococcus lactis</name>
    <dbReference type="NCBI Taxonomy" id="1360"/>
    <lineage>
        <taxon>Bacteria</taxon>
        <taxon>Bacillati</taxon>
        <taxon>Bacillota</taxon>
        <taxon>Bacilli</taxon>
        <taxon>Lactobacillales</taxon>
        <taxon>Streptococcaceae</taxon>
        <taxon>Lactococcus</taxon>
    </lineage>
</organism>
<feature type="domain" description="Virulence-associated protein E-like" evidence="1">
    <location>
        <begin position="109"/>
        <end position="326"/>
    </location>
</feature>
<name>A0AAF0W2Q2_LACLL</name>
<gene>
    <name evidence="2" type="ORF">LL229_02895</name>
</gene>
<evidence type="ECO:0000313" key="3">
    <source>
        <dbReference type="Proteomes" id="UP001055586"/>
    </source>
</evidence>
<evidence type="ECO:0000259" key="1">
    <source>
        <dbReference type="Pfam" id="PF05272"/>
    </source>
</evidence>
<dbReference type="Proteomes" id="UP001055586">
    <property type="component" value="Chromosome"/>
</dbReference>
<reference evidence="2" key="1">
    <citation type="submission" date="2023-09" db="EMBL/GenBank/DDBJ databases">
        <title>Complete Genomes and Methylome analysis of Lactococcus lactis subs lactis strains.</title>
        <authorList>
            <person name="Fomenkov A."/>
            <person name="McDonnell B."/>
            <person name="Sun L."/>
            <person name="Van Sinderen D."/>
            <person name="Roberts R.J."/>
        </authorList>
    </citation>
    <scope>NUCLEOTIDE SEQUENCE</scope>
    <source>
        <strain evidence="2">229</strain>
    </source>
</reference>
<protein>
    <submittedName>
        <fullName evidence="2">Virulence-associated E family protein</fullName>
    </submittedName>
</protein>